<evidence type="ECO:0000256" key="4">
    <source>
        <dbReference type="ARBA" id="ARBA00022723"/>
    </source>
</evidence>
<dbReference type="InterPro" id="IPR001203">
    <property type="entry name" value="OxRdtase_Ald_Fedxn_C"/>
</dbReference>
<sequence>MFIYRINMTDKTFIKEEVSQRYKHLGGRGFTSLLLSDELDPKSSPLGDENKLVIAPGLLTGTIAPSSGRTSIGAKSPLTGTIKESNAGGTAGQYLAGHNIKALIIEHLPKDKEDSSIIIVEKNNLRLEVRNNLRGLGNYDTVANLRSEFGDQCSIISIGPAGEVGSAMATIAFSDPEGRPSRHAGRGGLGAVMGSKGVKAIVISKSNDSVPEPRDKTRFLEIVKKFSLELYQTKKGLRDYGTALLVNAINAVGGLPTRNFSMGYNDQAEEFSGERLNQLCNERKGQTGHACSRGCAVRCSNVFNNGQGDYVTASLEYETIALLGSNCGINNLDEIAQLDRLCDDLGLDTMETGVSLGVAMEGGALQFGHFEQMKEAINDIVTGVKIGRIIGQGAVATGRILKVSRVPAVKGQGLSAYDPRALKGTGVTYATSPMGADHTSGNCLPGRGGLKPYEDNGQVDLSKNLQIITMICDFLGICIFVGPVQENMPVFSALASSFTGEEINEEKLYDLARSILEKEVEFNVLAGIDNEQNDLPRFFREEPLPNNGYFFDIPAEELKNFKY</sequence>
<keyword evidence="4" id="KW-0479">Metal-binding</keyword>
<comment type="cofactor">
    <cofactor evidence="1">
        <name>[4Fe-4S] cluster</name>
        <dbReference type="ChEBI" id="CHEBI:49883"/>
    </cofactor>
</comment>
<evidence type="ECO:0000256" key="1">
    <source>
        <dbReference type="ARBA" id="ARBA00001966"/>
    </source>
</evidence>
<dbReference type="Proteomes" id="UP000006346">
    <property type="component" value="Chromosome"/>
</dbReference>
<keyword evidence="5" id="KW-0560">Oxidoreductase</keyword>
<dbReference type="eggNOG" id="COG2414">
    <property type="taxonomic scope" value="Bacteria"/>
</dbReference>
<evidence type="ECO:0000256" key="2">
    <source>
        <dbReference type="ARBA" id="ARBA00011032"/>
    </source>
</evidence>
<dbReference type="PANTHER" id="PTHR30038:SF0">
    <property type="entry name" value="TUNGSTEN-CONTAINING ALDEHYDE FERREDOXIN OXIDOREDUCTASE"/>
    <property type="match status" value="1"/>
</dbReference>
<evidence type="ECO:0000256" key="6">
    <source>
        <dbReference type="ARBA" id="ARBA00023004"/>
    </source>
</evidence>
<accession>G7WCT0</accession>
<dbReference type="AlphaFoldDB" id="G7WCT0"/>
<dbReference type="InterPro" id="IPR036021">
    <property type="entry name" value="Tungsten_al_ferr_oxy-like_C"/>
</dbReference>
<dbReference type="GO" id="GO:0051539">
    <property type="term" value="F:4 iron, 4 sulfur cluster binding"/>
    <property type="evidence" value="ECO:0007669"/>
    <property type="project" value="UniProtKB-KW"/>
</dbReference>
<dbReference type="InterPro" id="IPR013985">
    <property type="entry name" value="Ald_Fedxn_OxRdtase_dom3"/>
</dbReference>
<feature type="domain" description="Aldehyde ferredoxin oxidoreductase N-terminal" evidence="9">
    <location>
        <begin position="1"/>
        <end position="207"/>
    </location>
</feature>
<keyword evidence="11" id="KW-1185">Reference proteome</keyword>
<dbReference type="EMBL" id="CP003108">
    <property type="protein sequence ID" value="AET66836.1"/>
    <property type="molecule type" value="Genomic_DNA"/>
</dbReference>
<dbReference type="SUPFAM" id="SSF56228">
    <property type="entry name" value="Aldehyde ferredoxin oxidoreductase, N-terminal domain"/>
    <property type="match status" value="1"/>
</dbReference>
<dbReference type="GO" id="GO:0016625">
    <property type="term" value="F:oxidoreductase activity, acting on the aldehyde or oxo group of donors, iron-sulfur protein as acceptor"/>
    <property type="evidence" value="ECO:0007669"/>
    <property type="project" value="InterPro"/>
</dbReference>
<dbReference type="KEGG" id="dor:Desor_1169"/>
<evidence type="ECO:0000259" key="9">
    <source>
        <dbReference type="SMART" id="SM00790"/>
    </source>
</evidence>
<proteinExistence type="inferred from homology"/>
<keyword evidence="7" id="KW-0411">Iron-sulfur</keyword>
<evidence type="ECO:0000313" key="10">
    <source>
        <dbReference type="EMBL" id="AET66836.1"/>
    </source>
</evidence>
<dbReference type="InterPro" id="IPR036503">
    <property type="entry name" value="Ald_Fedxn_OxRdtase_N_sf"/>
</dbReference>
<dbReference type="InterPro" id="IPR013984">
    <property type="entry name" value="Ald_Fedxn_OxRdtase_dom2"/>
</dbReference>
<protein>
    <submittedName>
        <fullName evidence="10">Aldehyde:ferredoxin oxidoreductase</fullName>
    </submittedName>
</protein>
<dbReference type="GO" id="GO:0009055">
    <property type="term" value="F:electron transfer activity"/>
    <property type="evidence" value="ECO:0007669"/>
    <property type="project" value="InterPro"/>
</dbReference>
<dbReference type="InterPro" id="IPR013983">
    <property type="entry name" value="Ald_Fedxn_OxRdtase_N"/>
</dbReference>
<dbReference type="PATRIC" id="fig|768706.3.peg.1152"/>
<reference evidence="10 11" key="2">
    <citation type="journal article" date="2012" name="J. Bacteriol.">
        <title>Complete genome sequences of Desulfosporosinus orientis DSM765T, Desulfosporosinus youngiae DSM17734T, Desulfosporosinus meridiei DSM13257T, and Desulfosporosinus acidiphilus DSM22704T.</title>
        <authorList>
            <person name="Pester M."/>
            <person name="Brambilla E."/>
            <person name="Alazard D."/>
            <person name="Rattei T."/>
            <person name="Weinmaier T."/>
            <person name="Han J."/>
            <person name="Lucas S."/>
            <person name="Lapidus A."/>
            <person name="Cheng J.F."/>
            <person name="Goodwin L."/>
            <person name="Pitluck S."/>
            <person name="Peters L."/>
            <person name="Ovchinnikova G."/>
            <person name="Teshima H."/>
            <person name="Detter J.C."/>
            <person name="Han C.S."/>
            <person name="Tapia R."/>
            <person name="Land M.L."/>
            <person name="Hauser L."/>
            <person name="Kyrpides N.C."/>
            <person name="Ivanova N.N."/>
            <person name="Pagani I."/>
            <person name="Huntmann M."/>
            <person name="Wei C.L."/>
            <person name="Davenport K.W."/>
            <person name="Daligault H."/>
            <person name="Chain P.S."/>
            <person name="Chen A."/>
            <person name="Mavromatis K."/>
            <person name="Markowitz V."/>
            <person name="Szeto E."/>
            <person name="Mikhailova N."/>
            <person name="Pati A."/>
            <person name="Wagner M."/>
            <person name="Woyke T."/>
            <person name="Ollivier B."/>
            <person name="Klenk H.P."/>
            <person name="Spring S."/>
            <person name="Loy A."/>
        </authorList>
    </citation>
    <scope>NUCLEOTIDE SEQUENCE [LARGE SCALE GENOMIC DNA]</scope>
    <source>
        <strain evidence="11">ATCC 19365 / DSM 765 / NCIMB 8382 / VKM B-1628</strain>
    </source>
</reference>
<keyword evidence="3" id="KW-0004">4Fe-4S</keyword>
<evidence type="ECO:0000256" key="8">
    <source>
        <dbReference type="ARBA" id="ARBA00049934"/>
    </source>
</evidence>
<evidence type="ECO:0000256" key="3">
    <source>
        <dbReference type="ARBA" id="ARBA00022485"/>
    </source>
</evidence>
<dbReference type="InterPro" id="IPR051919">
    <property type="entry name" value="W-dependent_AOR"/>
</dbReference>
<dbReference type="Gene3D" id="3.60.9.10">
    <property type="entry name" value="Aldehyde ferredoxin oxidoreductase, N-terminal domain"/>
    <property type="match status" value="1"/>
</dbReference>
<dbReference type="GO" id="GO:0046872">
    <property type="term" value="F:metal ion binding"/>
    <property type="evidence" value="ECO:0007669"/>
    <property type="project" value="UniProtKB-KW"/>
</dbReference>
<dbReference type="Gene3D" id="1.10.569.10">
    <property type="entry name" value="Aldehyde Ferredoxin Oxidoreductase Protein, subunit A, domain 2"/>
    <property type="match status" value="1"/>
</dbReference>
<dbReference type="SUPFAM" id="SSF48310">
    <property type="entry name" value="Aldehyde ferredoxin oxidoreductase, C-terminal domains"/>
    <property type="match status" value="1"/>
</dbReference>
<evidence type="ECO:0000256" key="5">
    <source>
        <dbReference type="ARBA" id="ARBA00023002"/>
    </source>
</evidence>
<gene>
    <name evidence="10" type="ordered locus">Desor_1169</name>
</gene>
<dbReference type="STRING" id="768706.Desor_1169"/>
<dbReference type="Gene3D" id="1.10.599.10">
    <property type="entry name" value="Aldehyde Ferredoxin Oxidoreductase Protein, subunit A, domain 3"/>
    <property type="match status" value="1"/>
</dbReference>
<evidence type="ECO:0000313" key="11">
    <source>
        <dbReference type="Proteomes" id="UP000006346"/>
    </source>
</evidence>
<dbReference type="HOGENOM" id="CLU_020364_1_0_9"/>
<keyword evidence="6" id="KW-0408">Iron</keyword>
<dbReference type="Pfam" id="PF01314">
    <property type="entry name" value="AFOR_C"/>
    <property type="match status" value="1"/>
</dbReference>
<name>G7WCT0_DESOD</name>
<dbReference type="SMART" id="SM00790">
    <property type="entry name" value="AFOR_N"/>
    <property type="match status" value="1"/>
</dbReference>
<reference evidence="11" key="1">
    <citation type="submission" date="2011-11" db="EMBL/GenBank/DDBJ databases">
        <title>Complete sequence of Desulfosporosinus orientis DSM 765.</title>
        <authorList>
            <person name="Lucas S."/>
            <person name="Han J."/>
            <person name="Lapidus A."/>
            <person name="Cheng J.-F."/>
            <person name="Goodwin L."/>
            <person name="Pitluck S."/>
            <person name="Peters L."/>
            <person name="Ovchinnikova G."/>
            <person name="Teshima H."/>
            <person name="Detter J.C."/>
            <person name="Han C."/>
            <person name="Tapia R."/>
            <person name="Land M."/>
            <person name="Hauser L."/>
            <person name="Kyrpides N."/>
            <person name="Ivanova N."/>
            <person name="Pagani I."/>
            <person name="Pester M."/>
            <person name="Spring S."/>
            <person name="Ollivier B."/>
            <person name="Rattei T."/>
            <person name="Klenk H.-P."/>
            <person name="Wagner M."/>
            <person name="Loy A."/>
            <person name="Woyke T."/>
        </authorList>
    </citation>
    <scope>NUCLEOTIDE SEQUENCE [LARGE SCALE GENOMIC DNA]</scope>
    <source>
        <strain evidence="11">ATCC 19365 / DSM 765 / NCIMB 8382 / VKM B-1628</strain>
    </source>
</reference>
<comment type="similarity">
    <text evidence="2">Belongs to the AOR/FOR family.</text>
</comment>
<dbReference type="Pfam" id="PF02730">
    <property type="entry name" value="AFOR_N"/>
    <property type="match status" value="1"/>
</dbReference>
<evidence type="ECO:0000256" key="7">
    <source>
        <dbReference type="ARBA" id="ARBA00023014"/>
    </source>
</evidence>
<comment type="cofactor">
    <cofactor evidence="8">
        <name>tungstopterin</name>
        <dbReference type="ChEBI" id="CHEBI:30402"/>
    </cofactor>
</comment>
<dbReference type="PANTHER" id="PTHR30038">
    <property type="entry name" value="ALDEHYDE FERREDOXIN OXIDOREDUCTASE"/>
    <property type="match status" value="1"/>
</dbReference>
<organism evidence="10 11">
    <name type="scientific">Desulfosporosinus orientis (strain ATCC 19365 / DSM 765 / NCIMB 8382 / VKM B-1628 / Singapore I)</name>
    <name type="common">Desulfotomaculum orientis</name>
    <dbReference type="NCBI Taxonomy" id="768706"/>
    <lineage>
        <taxon>Bacteria</taxon>
        <taxon>Bacillati</taxon>
        <taxon>Bacillota</taxon>
        <taxon>Clostridia</taxon>
        <taxon>Eubacteriales</taxon>
        <taxon>Desulfitobacteriaceae</taxon>
        <taxon>Desulfosporosinus</taxon>
    </lineage>
</organism>